<keyword evidence="2" id="KW-1185">Reference proteome</keyword>
<evidence type="ECO:0000313" key="1">
    <source>
        <dbReference type="EMBL" id="KAI3816134.1"/>
    </source>
</evidence>
<dbReference type="EMBL" id="CM042022">
    <property type="protein sequence ID" value="KAI3816134.1"/>
    <property type="molecule type" value="Genomic_DNA"/>
</dbReference>
<evidence type="ECO:0000313" key="2">
    <source>
        <dbReference type="Proteomes" id="UP001056120"/>
    </source>
</evidence>
<protein>
    <submittedName>
        <fullName evidence="1">Uncharacterized protein</fullName>
    </submittedName>
</protein>
<gene>
    <name evidence="1" type="ORF">L1987_15824</name>
</gene>
<reference evidence="2" key="1">
    <citation type="journal article" date="2022" name="Mol. Ecol. Resour.">
        <title>The genomes of chicory, endive, great burdock and yacon provide insights into Asteraceae palaeo-polyploidization history and plant inulin production.</title>
        <authorList>
            <person name="Fan W."/>
            <person name="Wang S."/>
            <person name="Wang H."/>
            <person name="Wang A."/>
            <person name="Jiang F."/>
            <person name="Liu H."/>
            <person name="Zhao H."/>
            <person name="Xu D."/>
            <person name="Zhang Y."/>
        </authorList>
    </citation>
    <scope>NUCLEOTIDE SEQUENCE [LARGE SCALE GENOMIC DNA]</scope>
    <source>
        <strain evidence="2">cv. Yunnan</strain>
    </source>
</reference>
<organism evidence="1 2">
    <name type="scientific">Smallanthus sonchifolius</name>
    <dbReference type="NCBI Taxonomy" id="185202"/>
    <lineage>
        <taxon>Eukaryota</taxon>
        <taxon>Viridiplantae</taxon>
        <taxon>Streptophyta</taxon>
        <taxon>Embryophyta</taxon>
        <taxon>Tracheophyta</taxon>
        <taxon>Spermatophyta</taxon>
        <taxon>Magnoliopsida</taxon>
        <taxon>eudicotyledons</taxon>
        <taxon>Gunneridae</taxon>
        <taxon>Pentapetalae</taxon>
        <taxon>asterids</taxon>
        <taxon>campanulids</taxon>
        <taxon>Asterales</taxon>
        <taxon>Asteraceae</taxon>
        <taxon>Asteroideae</taxon>
        <taxon>Heliantheae alliance</taxon>
        <taxon>Millerieae</taxon>
        <taxon>Smallanthus</taxon>
    </lineage>
</organism>
<comment type="caution">
    <text evidence="1">The sequence shown here is derived from an EMBL/GenBank/DDBJ whole genome shotgun (WGS) entry which is preliminary data.</text>
</comment>
<accession>A0ACB9J764</accession>
<name>A0ACB9J764_9ASTR</name>
<reference evidence="1 2" key="2">
    <citation type="journal article" date="2022" name="Mol. Ecol. Resour.">
        <title>The genomes of chicory, endive, great burdock and yacon provide insights into Asteraceae paleo-polyploidization history and plant inulin production.</title>
        <authorList>
            <person name="Fan W."/>
            <person name="Wang S."/>
            <person name="Wang H."/>
            <person name="Wang A."/>
            <person name="Jiang F."/>
            <person name="Liu H."/>
            <person name="Zhao H."/>
            <person name="Xu D."/>
            <person name="Zhang Y."/>
        </authorList>
    </citation>
    <scope>NUCLEOTIDE SEQUENCE [LARGE SCALE GENOMIC DNA]</scope>
    <source>
        <strain evidence="2">cv. Yunnan</strain>
        <tissue evidence="1">Leaves</tissue>
    </source>
</reference>
<proteinExistence type="predicted"/>
<sequence length="114" mass="12626">MNSSPIRDCLTLDLRQESEDESSQALVYGFHDFVVIEVVAGVLEDAVVWAREAVVTRCAKKVKVVAIGSKTKEVNVNVSLSKNGFVMMISESGRMIVRVIWAKIAFHVKMGLKD</sequence>
<dbReference type="Proteomes" id="UP001056120">
    <property type="component" value="Linkage Group LG05"/>
</dbReference>